<evidence type="ECO:0000256" key="1">
    <source>
        <dbReference type="SAM" id="MobiDB-lite"/>
    </source>
</evidence>
<name>A0A9W8MVM5_9AGAR</name>
<comment type="caution">
    <text evidence="2">The sequence shown here is derived from an EMBL/GenBank/DDBJ whole genome shotgun (WGS) entry which is preliminary data.</text>
</comment>
<feature type="region of interest" description="Disordered" evidence="1">
    <location>
        <begin position="161"/>
        <end position="203"/>
    </location>
</feature>
<feature type="compositionally biased region" description="Low complexity" evidence="1">
    <location>
        <begin position="166"/>
        <end position="190"/>
    </location>
</feature>
<sequence>MDPLLDILNTAHFCDGCGTRLTVQFSTKGMPRVNLMFMPPLRNSICPPTAETASSADLGWCNTGTPLCLNGHSSIQPQISQELEPLDPAFSRGLESLLDEDPTPAFLACENQSRWDAQAASQREKQLEYEEERQYQAAVAASLGHPASTDAPRIVVPTALASTLRPTPNTTASASTSAPDPTPSSSAGSAIRTVPYRPPNMKKHLNSDWMRPYEDRTGVSKPVKSDPNRRFRVVLWGKSNEAPIVLAVDKCPQWPTWVV</sequence>
<proteinExistence type="predicted"/>
<keyword evidence="3" id="KW-1185">Reference proteome</keyword>
<protein>
    <submittedName>
        <fullName evidence="2">Uncharacterized protein</fullName>
    </submittedName>
</protein>
<organism evidence="2 3">
    <name type="scientific">Agrocybe chaxingu</name>
    <dbReference type="NCBI Taxonomy" id="84603"/>
    <lineage>
        <taxon>Eukaryota</taxon>
        <taxon>Fungi</taxon>
        <taxon>Dikarya</taxon>
        <taxon>Basidiomycota</taxon>
        <taxon>Agaricomycotina</taxon>
        <taxon>Agaricomycetes</taxon>
        <taxon>Agaricomycetidae</taxon>
        <taxon>Agaricales</taxon>
        <taxon>Agaricineae</taxon>
        <taxon>Strophariaceae</taxon>
        <taxon>Agrocybe</taxon>
    </lineage>
</organism>
<evidence type="ECO:0000313" key="2">
    <source>
        <dbReference type="EMBL" id="KAJ3509098.1"/>
    </source>
</evidence>
<reference evidence="2" key="1">
    <citation type="submission" date="2022-07" db="EMBL/GenBank/DDBJ databases">
        <title>Genome Sequence of Agrocybe chaxingu.</title>
        <authorList>
            <person name="Buettner E."/>
        </authorList>
    </citation>
    <scope>NUCLEOTIDE SEQUENCE</scope>
    <source>
        <strain evidence="2">MP-N11</strain>
    </source>
</reference>
<dbReference type="Proteomes" id="UP001148786">
    <property type="component" value="Unassembled WGS sequence"/>
</dbReference>
<evidence type="ECO:0000313" key="3">
    <source>
        <dbReference type="Proteomes" id="UP001148786"/>
    </source>
</evidence>
<accession>A0A9W8MVM5</accession>
<dbReference type="OrthoDB" id="3070840at2759"/>
<dbReference type="EMBL" id="JANKHO010000505">
    <property type="protein sequence ID" value="KAJ3509098.1"/>
    <property type="molecule type" value="Genomic_DNA"/>
</dbReference>
<dbReference type="AlphaFoldDB" id="A0A9W8MVM5"/>
<gene>
    <name evidence="2" type="ORF">NLJ89_g5396</name>
</gene>